<reference evidence="4 5" key="1">
    <citation type="submission" date="2024-04" db="EMBL/GenBank/DDBJ databases">
        <title>Symmetric and asymmetric DNA N6-adenine methylation regulates different biological responses in Mucorales.</title>
        <authorList>
            <consortium name="Lawrence Berkeley National Laboratory"/>
            <person name="Lax C."/>
            <person name="Mondo S.J."/>
            <person name="Osorio-Concepcion M."/>
            <person name="Muszewska A."/>
            <person name="Corrochano-Luque M."/>
            <person name="Gutierrez G."/>
            <person name="Riley R."/>
            <person name="Lipzen A."/>
            <person name="Guo J."/>
            <person name="Hundley H."/>
            <person name="Amirebrahimi M."/>
            <person name="Ng V."/>
            <person name="Lorenzo-Gutierrez D."/>
            <person name="Binder U."/>
            <person name="Yang J."/>
            <person name="Song Y."/>
            <person name="Canovas D."/>
            <person name="Navarro E."/>
            <person name="Freitag M."/>
            <person name="Gabaldon T."/>
            <person name="Grigoriev I.V."/>
            <person name="Corrochano L.M."/>
            <person name="Nicolas F.E."/>
            <person name="Garre V."/>
        </authorList>
    </citation>
    <scope>NUCLEOTIDE SEQUENCE [LARGE SCALE GENOMIC DNA]</scope>
    <source>
        <strain evidence="4 5">L51</strain>
    </source>
</reference>
<sequence length="739" mass="84353">MTKSLVSNRNIGKALFENTTKPIILGILSGNFSVYFSQGLRTVHEHVWKFTDKDEQTFFVNEWQNLTMMHIDQGRMISITWLDPDTREVLEYICDPSIPTESVDIFILIAYECMYEAKYNTSREEATEQDILQFLPHPTVLQTTSRTLTKDIRVKDSKHGIDPEPIILPMSSLSIQDSRPIIEKFIIPTGSILPFSSDETLISIQADLFIFRPDNDRYSCIGRGVMLSLESQELFKCWISIVGMTFPIAQAIEAKINPNFNKEEKAFYWNYYEGDKVYSLLLKNFEEDEYDEFSAAFGQAMYEVSRLVLFSKLCKGDQDYISNAYENGVHSLGDFHESDAEHIIDYPEAREYEKDNEEGDEEDECENPDLEKFLHGSSKNTLLTVSGIHKRSYVVRGSKIGVYQSSEYGNISFNTYIKSIRASSGYEFTPSYTILHKNETSLLMLTPHDSSRVFRMDLECGKIVESWKLDPQDTVMSIAPSFKNSQMSSEQSIVGITPTTVFKIDPRQQGVSKIKESEYKKHLKQTEFSAVTTTDTGKVTVASKKGEIRLFDALGQTAKSILPPMRDPIYHIDVTAHGRYIVATCSTYLIVVDTLHRNDSRKRLGFEISFGLDDKPIPWILRLKPEHVVRMKQSIKFTAARFDTGPGNEKWIVTSTGLFSVVWNLKAICSGQLYAYTLQKFDSPVVDTCFDHGRCQDIVLAYEDDVRVLPRHKLAPATSRLFTSEGIRARHYKNPGYDV</sequence>
<evidence type="ECO:0000259" key="2">
    <source>
        <dbReference type="Pfam" id="PF17747"/>
    </source>
</evidence>
<protein>
    <submittedName>
        <fullName evidence="4">VID27 cytoplasmic protein-domain-containing protein</fullName>
    </submittedName>
</protein>
<proteinExistence type="predicted"/>
<dbReference type="InterPro" id="IPR040768">
    <property type="entry name" value="Vid27_PH"/>
</dbReference>
<dbReference type="SUPFAM" id="SSF69322">
    <property type="entry name" value="Tricorn protease domain 2"/>
    <property type="match status" value="1"/>
</dbReference>
<dbReference type="PANTHER" id="PTHR31913:SF0">
    <property type="entry name" value="VACUOLAR IMPORT AND DEGRADATION PROTEIN 27"/>
    <property type="match status" value="1"/>
</dbReference>
<gene>
    <name evidence="4" type="ORF">J3Q64DRAFT_1829960</name>
</gene>
<keyword evidence="5" id="KW-1185">Reference proteome</keyword>
<comment type="caution">
    <text evidence="4">The sequence shown here is derived from an EMBL/GenBank/DDBJ whole genome shotgun (WGS) entry which is preliminary data.</text>
</comment>
<evidence type="ECO:0000313" key="4">
    <source>
        <dbReference type="EMBL" id="KAL0092447.1"/>
    </source>
</evidence>
<dbReference type="Pfam" id="PF17748">
    <property type="entry name" value="VID27_N"/>
    <property type="match status" value="1"/>
</dbReference>
<feature type="domain" description="Vacuolar import/degradation Vid27 C-terminal" evidence="1">
    <location>
        <begin position="379"/>
        <end position="720"/>
    </location>
</feature>
<evidence type="ECO:0000259" key="1">
    <source>
        <dbReference type="Pfam" id="PF08553"/>
    </source>
</evidence>
<feature type="domain" description="Vid27 PH-like" evidence="2">
    <location>
        <begin position="199"/>
        <end position="303"/>
    </location>
</feature>
<evidence type="ECO:0000259" key="3">
    <source>
        <dbReference type="Pfam" id="PF17748"/>
    </source>
</evidence>
<name>A0ABR3B918_PHYBL</name>
<dbReference type="PANTHER" id="PTHR31913">
    <property type="entry name" value="VACUOLAR IMPORT AND DEGRADATION PROTEIN 27"/>
    <property type="match status" value="1"/>
</dbReference>
<evidence type="ECO:0000313" key="5">
    <source>
        <dbReference type="Proteomes" id="UP001448207"/>
    </source>
</evidence>
<accession>A0ABR3B918</accession>
<dbReference type="InterPro" id="IPR040979">
    <property type="entry name" value="Vid27_N"/>
</dbReference>
<dbReference type="Pfam" id="PF08553">
    <property type="entry name" value="VID27"/>
    <property type="match status" value="1"/>
</dbReference>
<dbReference type="InterPro" id="IPR040458">
    <property type="entry name" value="Vid27"/>
</dbReference>
<organism evidence="4 5">
    <name type="scientific">Phycomyces blakesleeanus</name>
    <dbReference type="NCBI Taxonomy" id="4837"/>
    <lineage>
        <taxon>Eukaryota</taxon>
        <taxon>Fungi</taxon>
        <taxon>Fungi incertae sedis</taxon>
        <taxon>Mucoromycota</taxon>
        <taxon>Mucoromycotina</taxon>
        <taxon>Mucoromycetes</taxon>
        <taxon>Mucorales</taxon>
        <taxon>Phycomycetaceae</taxon>
        <taxon>Phycomyces</taxon>
    </lineage>
</organism>
<dbReference type="InterPro" id="IPR013863">
    <property type="entry name" value="VID27_C"/>
</dbReference>
<feature type="domain" description="Vid27 N-terminal" evidence="3">
    <location>
        <begin position="51"/>
        <end position="134"/>
    </location>
</feature>
<dbReference type="Pfam" id="PF17747">
    <property type="entry name" value="VID27_PH"/>
    <property type="match status" value="1"/>
</dbReference>
<dbReference type="EMBL" id="JBCLYO010000002">
    <property type="protein sequence ID" value="KAL0092447.1"/>
    <property type="molecule type" value="Genomic_DNA"/>
</dbReference>
<dbReference type="Proteomes" id="UP001448207">
    <property type="component" value="Unassembled WGS sequence"/>
</dbReference>